<evidence type="ECO:0000256" key="2">
    <source>
        <dbReference type="ARBA" id="ARBA00005025"/>
    </source>
</evidence>
<dbReference type="InterPro" id="IPR002912">
    <property type="entry name" value="ACT_dom"/>
</dbReference>
<keyword evidence="4" id="KW-0028">Amino-acid biosynthesis</keyword>
<name>A0A2T9ZBP3_9FUNG</name>
<organism evidence="7 8">
    <name type="scientific">Smittium megazygosporum</name>
    <dbReference type="NCBI Taxonomy" id="133381"/>
    <lineage>
        <taxon>Eukaryota</taxon>
        <taxon>Fungi</taxon>
        <taxon>Fungi incertae sedis</taxon>
        <taxon>Zoopagomycota</taxon>
        <taxon>Kickxellomycotina</taxon>
        <taxon>Harpellomycetes</taxon>
        <taxon>Harpellales</taxon>
        <taxon>Legeriomycetaceae</taxon>
        <taxon>Smittium</taxon>
    </lineage>
</organism>
<dbReference type="GO" id="GO:1990610">
    <property type="term" value="F:acetolactate synthase regulator activity"/>
    <property type="evidence" value="ECO:0007669"/>
    <property type="project" value="InterPro"/>
</dbReference>
<dbReference type="GO" id="GO:0009097">
    <property type="term" value="P:isoleucine biosynthetic process"/>
    <property type="evidence" value="ECO:0007669"/>
    <property type="project" value="UniProtKB-UniPathway"/>
</dbReference>
<comment type="pathway">
    <text evidence="2">Amino-acid biosynthesis; L-valine biosynthesis; L-valine from pyruvate: step 1/4.</text>
</comment>
<dbReference type="PROSITE" id="PS51671">
    <property type="entry name" value="ACT"/>
    <property type="match status" value="1"/>
</dbReference>
<keyword evidence="8" id="KW-1185">Reference proteome</keyword>
<dbReference type="GO" id="GO:0042645">
    <property type="term" value="C:mitochondrial nucleoid"/>
    <property type="evidence" value="ECO:0007669"/>
    <property type="project" value="TreeGrafter"/>
</dbReference>
<dbReference type="InterPro" id="IPR019455">
    <property type="entry name" value="Acetolactate_synth_ssu_C"/>
</dbReference>
<comment type="caution">
    <text evidence="7">The sequence shown here is derived from an EMBL/GenBank/DDBJ whole genome shotgun (WGS) entry which is preliminary data.</text>
</comment>
<reference evidence="7 8" key="1">
    <citation type="journal article" date="2018" name="MBio">
        <title>Comparative Genomics Reveals the Core Gene Toolbox for the Fungus-Insect Symbiosis.</title>
        <authorList>
            <person name="Wang Y."/>
            <person name="Stata M."/>
            <person name="Wang W."/>
            <person name="Stajich J.E."/>
            <person name="White M.M."/>
            <person name="Moncalvo J.M."/>
        </authorList>
    </citation>
    <scope>NUCLEOTIDE SEQUENCE [LARGE SCALE GENOMIC DNA]</scope>
    <source>
        <strain evidence="7 8">SC-DP-2</strain>
    </source>
</reference>
<dbReference type="Gene3D" id="3.30.70.260">
    <property type="match status" value="1"/>
</dbReference>
<evidence type="ECO:0000256" key="1">
    <source>
        <dbReference type="ARBA" id="ARBA00004974"/>
    </source>
</evidence>
<dbReference type="Gene3D" id="3.30.70.1150">
    <property type="entry name" value="ACT-like. Chain A, domain 2"/>
    <property type="match status" value="1"/>
</dbReference>
<evidence type="ECO:0000256" key="5">
    <source>
        <dbReference type="ARBA" id="ARBA00023304"/>
    </source>
</evidence>
<dbReference type="InterPro" id="IPR054480">
    <property type="entry name" value="AHAS_small-like_ACT"/>
</dbReference>
<evidence type="ECO:0000256" key="3">
    <source>
        <dbReference type="ARBA" id="ARBA00006341"/>
    </source>
</evidence>
<dbReference type="InterPro" id="IPR053050">
    <property type="entry name" value="ALS_regulatory_subunit"/>
</dbReference>
<gene>
    <name evidence="7" type="ORF">BB560_003559</name>
</gene>
<dbReference type="PANTHER" id="PTHR31242:SF2">
    <property type="entry name" value="ACETOLACTATE SYNTHASE SMALL SUBUNIT, MITOCHONDRIAL"/>
    <property type="match status" value="1"/>
</dbReference>
<dbReference type="SUPFAM" id="SSF55021">
    <property type="entry name" value="ACT-like"/>
    <property type="match status" value="2"/>
</dbReference>
<feature type="domain" description="ACT" evidence="6">
    <location>
        <begin position="94"/>
        <end position="168"/>
    </location>
</feature>
<dbReference type="EMBL" id="MBFS01000661">
    <property type="protein sequence ID" value="PVV02001.1"/>
    <property type="molecule type" value="Genomic_DNA"/>
</dbReference>
<evidence type="ECO:0000259" key="6">
    <source>
        <dbReference type="PROSITE" id="PS51671"/>
    </source>
</evidence>
<dbReference type="UniPathway" id="UPA00047">
    <property type="reaction ID" value="UER00055"/>
</dbReference>
<dbReference type="GO" id="GO:0009099">
    <property type="term" value="P:L-valine biosynthetic process"/>
    <property type="evidence" value="ECO:0007669"/>
    <property type="project" value="UniProtKB-UniPathway"/>
</dbReference>
<dbReference type="UniPathway" id="UPA00049">
    <property type="reaction ID" value="UER00059"/>
</dbReference>
<dbReference type="Pfam" id="PF10369">
    <property type="entry name" value="ALS_ss_C"/>
    <property type="match status" value="1"/>
</dbReference>
<dbReference type="InterPro" id="IPR027271">
    <property type="entry name" value="Acetolactate_synth/TF_NikR_C"/>
</dbReference>
<comment type="pathway">
    <text evidence="1">Amino-acid biosynthesis; L-isoleucine biosynthesis; L-isoleucine from 2-oxobutanoate: step 1/4.</text>
</comment>
<dbReference type="PANTHER" id="PTHR31242">
    <property type="entry name" value="ACETOLACTATE SYNTHASE SMALL SUBUNIT, MITOCHONDRIAL"/>
    <property type="match status" value="1"/>
</dbReference>
<dbReference type="InterPro" id="IPR039557">
    <property type="entry name" value="AHAS_ACT"/>
</dbReference>
<evidence type="ECO:0000313" key="7">
    <source>
        <dbReference type="EMBL" id="PVV02001.1"/>
    </source>
</evidence>
<sequence length="261" mass="28361">MAFSSSMTLTLTRKFPSLVLKSCPRQFFAARYSSSTQNQDVSSSSTSSFNYKTSGSQKIKPIPGVIDQATAKQFVSELMELTPLAPRKTKDQYIIDCLAQDEPGVLSSVTGIMAARGFSIDTLVASKTEVPGLSRMTIGLKGSKTQMEQAKKQLEDLVPVWAVLDFSQTQIVNREALLVKLDLNTSSSEKLTAIKNVASLFNANVCDIGPNSIVAQLFAKSSKIDAFLKLVRPFGILEAVRSGTMVMSRSHQGNRVYGSSE</sequence>
<comment type="similarity">
    <text evidence="3">Belongs to the acetolactate synthase small subunit family.</text>
</comment>
<dbReference type="NCBIfam" id="NF008864">
    <property type="entry name" value="PRK11895.1"/>
    <property type="match status" value="1"/>
</dbReference>
<dbReference type="NCBIfam" id="TIGR00119">
    <property type="entry name" value="acolac_sm"/>
    <property type="match status" value="1"/>
</dbReference>
<dbReference type="AlphaFoldDB" id="A0A2T9ZBP3"/>
<keyword evidence="5" id="KW-0100">Branched-chain amino acid biosynthesis</keyword>
<evidence type="ECO:0000313" key="8">
    <source>
        <dbReference type="Proteomes" id="UP000245609"/>
    </source>
</evidence>
<dbReference type="CDD" id="cd04878">
    <property type="entry name" value="ACT_AHAS"/>
    <property type="match status" value="1"/>
</dbReference>
<dbReference type="Pfam" id="PF22629">
    <property type="entry name" value="ACT_AHAS_ss"/>
    <property type="match status" value="1"/>
</dbReference>
<dbReference type="InterPro" id="IPR004789">
    <property type="entry name" value="Acetalactate_synth_ssu"/>
</dbReference>
<dbReference type="OrthoDB" id="2013116at2759"/>
<protein>
    <recommendedName>
        <fullName evidence="6">ACT domain-containing protein</fullName>
    </recommendedName>
</protein>
<evidence type="ECO:0000256" key="4">
    <source>
        <dbReference type="ARBA" id="ARBA00022605"/>
    </source>
</evidence>
<dbReference type="STRING" id="133381.A0A2T9ZBP3"/>
<dbReference type="Proteomes" id="UP000245609">
    <property type="component" value="Unassembled WGS sequence"/>
</dbReference>
<dbReference type="InterPro" id="IPR045865">
    <property type="entry name" value="ACT-like_dom_sf"/>
</dbReference>
<dbReference type="GO" id="GO:0005948">
    <property type="term" value="C:acetolactate synthase complex"/>
    <property type="evidence" value="ECO:0007669"/>
    <property type="project" value="TreeGrafter"/>
</dbReference>
<proteinExistence type="inferred from homology"/>
<accession>A0A2T9ZBP3</accession>